<feature type="region of interest" description="Disordered" evidence="1">
    <location>
        <begin position="42"/>
        <end position="82"/>
    </location>
</feature>
<feature type="non-terminal residue" evidence="2">
    <location>
        <position position="1"/>
    </location>
</feature>
<evidence type="ECO:0000256" key="1">
    <source>
        <dbReference type="SAM" id="MobiDB-lite"/>
    </source>
</evidence>
<protein>
    <submittedName>
        <fullName evidence="2">Uncharacterized protein</fullName>
    </submittedName>
</protein>
<dbReference type="Proteomes" id="UP000784294">
    <property type="component" value="Unassembled WGS sequence"/>
</dbReference>
<reference evidence="2" key="1">
    <citation type="submission" date="2018-11" db="EMBL/GenBank/DDBJ databases">
        <authorList>
            <consortium name="Pathogen Informatics"/>
        </authorList>
    </citation>
    <scope>NUCLEOTIDE SEQUENCE</scope>
</reference>
<dbReference type="AlphaFoldDB" id="A0A3S5BCK3"/>
<sequence length="255" mass="28136">MVIFESANLARASPLSVSLSLSPSLACPRPLVLLLVSAQAQGPSGHRNEPADETVAKPRPSQTRPNGSREVKRSGRRVGLPRSPNVKMAAATASSARWLSCMLSDKTPAEARFHWACVGILDCLTPADLRWLVDMLDEQQRAGGFQCVFPPAANLGLAARYLGYFEMPRYANLLCIAFLHNFLEDKDKADTGLGRLLFFGLPRRPFGINMAMLQLMVVPMAERCLENMKDQFCMQIRTIKPCVIAEDSNAIHHTK</sequence>
<feature type="compositionally biased region" description="Basic and acidic residues" evidence="1">
    <location>
        <begin position="46"/>
        <end position="56"/>
    </location>
</feature>
<name>A0A3S5BCK3_9PLAT</name>
<dbReference type="EMBL" id="CAAALY010277732">
    <property type="protein sequence ID" value="VEL42936.1"/>
    <property type="molecule type" value="Genomic_DNA"/>
</dbReference>
<keyword evidence="3" id="KW-1185">Reference proteome</keyword>
<gene>
    <name evidence="2" type="ORF">PXEA_LOCUS36376</name>
</gene>
<accession>A0A3S5BCK3</accession>
<evidence type="ECO:0000313" key="2">
    <source>
        <dbReference type="EMBL" id="VEL42936.1"/>
    </source>
</evidence>
<comment type="caution">
    <text evidence="2">The sequence shown here is derived from an EMBL/GenBank/DDBJ whole genome shotgun (WGS) entry which is preliminary data.</text>
</comment>
<evidence type="ECO:0000313" key="3">
    <source>
        <dbReference type="Proteomes" id="UP000784294"/>
    </source>
</evidence>
<proteinExistence type="predicted"/>
<dbReference type="OrthoDB" id="202825at2759"/>
<organism evidence="2 3">
    <name type="scientific">Protopolystoma xenopodis</name>
    <dbReference type="NCBI Taxonomy" id="117903"/>
    <lineage>
        <taxon>Eukaryota</taxon>
        <taxon>Metazoa</taxon>
        <taxon>Spiralia</taxon>
        <taxon>Lophotrochozoa</taxon>
        <taxon>Platyhelminthes</taxon>
        <taxon>Monogenea</taxon>
        <taxon>Polyopisthocotylea</taxon>
        <taxon>Polystomatidea</taxon>
        <taxon>Polystomatidae</taxon>
        <taxon>Protopolystoma</taxon>
    </lineage>
</organism>